<dbReference type="STRING" id="1300345.LF41_1097"/>
<dbReference type="PATRIC" id="fig|1300345.3.peg.418"/>
<evidence type="ECO:0000313" key="3">
    <source>
        <dbReference type="Proteomes" id="UP000030518"/>
    </source>
</evidence>
<dbReference type="InterPro" id="IPR052701">
    <property type="entry name" value="GAG_Ulvan_Degrading_Sulfatases"/>
</dbReference>
<dbReference type="Pfam" id="PF00884">
    <property type="entry name" value="Sulfatase"/>
    <property type="match status" value="1"/>
</dbReference>
<dbReference type="CDD" id="cd16142">
    <property type="entry name" value="ARS_like"/>
    <property type="match status" value="1"/>
</dbReference>
<dbReference type="RefSeq" id="WP_036165031.1">
    <property type="nucleotide sequence ID" value="NZ_JRKJ01000002.1"/>
</dbReference>
<dbReference type="Pfam" id="PF14707">
    <property type="entry name" value="Sulfatase_C"/>
    <property type="match status" value="1"/>
</dbReference>
<gene>
    <name evidence="2" type="ORF">LF41_1097</name>
</gene>
<dbReference type="EMBL" id="JRKJ01000002">
    <property type="protein sequence ID" value="KGQ20560.1"/>
    <property type="molecule type" value="Genomic_DNA"/>
</dbReference>
<keyword evidence="3" id="KW-1185">Reference proteome</keyword>
<dbReference type="Proteomes" id="UP000030518">
    <property type="component" value="Unassembled WGS sequence"/>
</dbReference>
<evidence type="ECO:0000259" key="1">
    <source>
        <dbReference type="Pfam" id="PF00884"/>
    </source>
</evidence>
<sequence>MAKTKSKAAPAKAKKGGGGGRKPNILVIWGDDIGIANLSCYTHGLMGYHTPNIDRIAAEGMLFTDSYGEQSCTAGRSSFITGQSVHRTGLSKVGIPGALQGMMPSIVTMASLLKDQGYTTGQFGKNHLGDRNEHLPTVHGFDEFFGNLYHLNAQEEPEMDGYPSDPRYLERFGPRGVLHTWATDKDDKTTHPRWGRVGKQKIEDTGPLNIKRMETCDDEFVSAATDFIKRADKAGTPFFVWLNTTHMHAFTHTKKKSIGQAGPDQSQYHDTMIDHDKNVGQMLDLLDDMGLADDTIVIYSTDNGPHMNTWPDAGMTPFRSEKNTNWEGAFRIPEMIRWPGRIPAGVVSNEIIQHHDWLPTLLAAAGDTTCMDRLKKGTAVNGRKYKNHIDGYNFLPYLTGDSEEGPRKWFFYFSDDGDILGIRWQHWKIVFMEQRCKGTMQVWAEPFTSLRVPKMFNLRTDPFERADITSNTYWDWVFHHVYWIYGAQAAAAEFLGTFREFPPAQTPGSFNLEQAQQKMAELPQGAS</sequence>
<dbReference type="PANTHER" id="PTHR43751">
    <property type="entry name" value="SULFATASE"/>
    <property type="match status" value="1"/>
</dbReference>
<name>A0A0A2WQJ9_9GAMM</name>
<dbReference type="PANTHER" id="PTHR43751:SF2">
    <property type="entry name" value="SULFATASE N-TERMINAL DOMAIN-CONTAINING PROTEIN"/>
    <property type="match status" value="1"/>
</dbReference>
<dbReference type="OrthoDB" id="974590at2"/>
<dbReference type="eggNOG" id="COG3119">
    <property type="taxonomic scope" value="Bacteria"/>
</dbReference>
<dbReference type="AlphaFoldDB" id="A0A0A2WQJ9"/>
<evidence type="ECO:0000313" key="2">
    <source>
        <dbReference type="EMBL" id="KGQ20560.1"/>
    </source>
</evidence>
<accession>A0A0A2WQJ9</accession>
<feature type="domain" description="Sulfatase N-terminal" evidence="1">
    <location>
        <begin position="23"/>
        <end position="366"/>
    </location>
</feature>
<organism evidence="2 3">
    <name type="scientific">Lysobacter dokdonensis DS-58</name>
    <dbReference type="NCBI Taxonomy" id="1300345"/>
    <lineage>
        <taxon>Bacteria</taxon>
        <taxon>Pseudomonadati</taxon>
        <taxon>Pseudomonadota</taxon>
        <taxon>Gammaproteobacteria</taxon>
        <taxon>Lysobacterales</taxon>
        <taxon>Lysobacteraceae</taxon>
        <taxon>Noviluteimonas</taxon>
    </lineage>
</organism>
<dbReference type="SUPFAM" id="SSF53649">
    <property type="entry name" value="Alkaline phosphatase-like"/>
    <property type="match status" value="1"/>
</dbReference>
<dbReference type="Gene3D" id="3.40.720.10">
    <property type="entry name" value="Alkaline Phosphatase, subunit A"/>
    <property type="match status" value="1"/>
</dbReference>
<protein>
    <submittedName>
        <fullName evidence="2">Arylsulfatase</fullName>
    </submittedName>
</protein>
<dbReference type="InterPro" id="IPR000917">
    <property type="entry name" value="Sulfatase_N"/>
</dbReference>
<dbReference type="Gene3D" id="3.30.1120.10">
    <property type="match status" value="1"/>
</dbReference>
<proteinExistence type="predicted"/>
<reference evidence="2 3" key="1">
    <citation type="submission" date="2014-09" db="EMBL/GenBank/DDBJ databases">
        <title>Genome sequences of Lysobacter dokdonensis DS-58.</title>
        <authorList>
            <person name="Kim J.F."/>
            <person name="Kwak M.-J."/>
        </authorList>
    </citation>
    <scope>NUCLEOTIDE SEQUENCE [LARGE SCALE GENOMIC DNA]</scope>
    <source>
        <strain evidence="2 3">DS-58</strain>
    </source>
</reference>
<comment type="caution">
    <text evidence="2">The sequence shown here is derived from an EMBL/GenBank/DDBJ whole genome shotgun (WGS) entry which is preliminary data.</text>
</comment>
<dbReference type="InterPro" id="IPR017850">
    <property type="entry name" value="Alkaline_phosphatase_core_sf"/>
</dbReference>